<feature type="compositionally biased region" description="Low complexity" evidence="1">
    <location>
        <begin position="11"/>
        <end position="30"/>
    </location>
</feature>
<dbReference type="AlphaFoldDB" id="A0A0L6VGG9"/>
<evidence type="ECO:0000313" key="3">
    <source>
        <dbReference type="Proteomes" id="UP000037035"/>
    </source>
</evidence>
<feature type="compositionally biased region" description="Low complexity" evidence="1">
    <location>
        <begin position="236"/>
        <end position="250"/>
    </location>
</feature>
<protein>
    <submittedName>
        <fullName evidence="2">Uncharacterized protein</fullName>
    </submittedName>
</protein>
<keyword evidence="3" id="KW-1185">Reference proteome</keyword>
<feature type="region of interest" description="Disordered" evidence="1">
    <location>
        <begin position="122"/>
        <end position="141"/>
    </location>
</feature>
<feature type="region of interest" description="Disordered" evidence="1">
    <location>
        <begin position="1"/>
        <end position="112"/>
    </location>
</feature>
<feature type="region of interest" description="Disordered" evidence="1">
    <location>
        <begin position="233"/>
        <end position="252"/>
    </location>
</feature>
<evidence type="ECO:0000313" key="2">
    <source>
        <dbReference type="EMBL" id="KNZ59215.1"/>
    </source>
</evidence>
<evidence type="ECO:0000256" key="1">
    <source>
        <dbReference type="SAM" id="MobiDB-lite"/>
    </source>
</evidence>
<organism evidence="2 3">
    <name type="scientific">Puccinia sorghi</name>
    <dbReference type="NCBI Taxonomy" id="27349"/>
    <lineage>
        <taxon>Eukaryota</taxon>
        <taxon>Fungi</taxon>
        <taxon>Dikarya</taxon>
        <taxon>Basidiomycota</taxon>
        <taxon>Pucciniomycotina</taxon>
        <taxon>Pucciniomycetes</taxon>
        <taxon>Pucciniales</taxon>
        <taxon>Pucciniaceae</taxon>
        <taxon>Puccinia</taxon>
    </lineage>
</organism>
<dbReference type="Proteomes" id="UP000037035">
    <property type="component" value="Unassembled WGS sequence"/>
</dbReference>
<feature type="compositionally biased region" description="Basic residues" evidence="1">
    <location>
        <begin position="88"/>
        <end position="98"/>
    </location>
</feature>
<feature type="compositionally biased region" description="Low complexity" evidence="1">
    <location>
        <begin position="48"/>
        <end position="83"/>
    </location>
</feature>
<proteinExistence type="predicted"/>
<dbReference type="EMBL" id="LAVV01006594">
    <property type="protein sequence ID" value="KNZ59215.1"/>
    <property type="molecule type" value="Genomic_DNA"/>
</dbReference>
<sequence>MSLVTHRQPRFSGSSASATTTTPTFPHFSPENNSVLRPPLLSIPQLQSTTNSTTTITTTTTASEPQSPPTSTSDYSPPKLNKPLSPPRGKRRKLRSHNHLSTQLSSNPSGLRSKNKHLLFRQARAHQQQSDHPSSDLDDQGHHQHLLPLQRLKLQSSIPPLLPPTIPQDFMVPPSQCSYAHNTPIVQPSYTTPRKTPLDTYTCIRTKLNPFSVSISSQPAVRFSKSIPRLTRLQRSGLSSSQDSTPSSSLELKKSEEQDKWWHWARLCKVTGDGNKSSHLAPLRCRDLKRNSDQSHTDIHQDQELRIHTRPLCESALEQQKFHYSG</sequence>
<gene>
    <name evidence="2" type="ORF">VP01_1781g4</name>
</gene>
<feature type="compositionally biased region" description="Polar residues" evidence="1">
    <location>
        <begin position="99"/>
        <end position="112"/>
    </location>
</feature>
<dbReference type="OrthoDB" id="2499752at2759"/>
<name>A0A0L6VGG9_9BASI</name>
<reference evidence="2 3" key="1">
    <citation type="submission" date="2015-08" db="EMBL/GenBank/DDBJ databases">
        <title>Next Generation Sequencing and Analysis of the Genome of Puccinia sorghi L Schw, the Causal Agent of Maize Common Rust.</title>
        <authorList>
            <person name="Rochi L."/>
            <person name="Burguener G."/>
            <person name="Darino M."/>
            <person name="Turjanski A."/>
            <person name="Kreff E."/>
            <person name="Dieguez M.J."/>
            <person name="Sacco F."/>
        </authorList>
    </citation>
    <scope>NUCLEOTIDE SEQUENCE [LARGE SCALE GENOMIC DNA]</scope>
    <source>
        <strain evidence="2 3">RO10H11247</strain>
    </source>
</reference>
<dbReference type="VEuPathDB" id="FungiDB:VP01_1781g4"/>
<accession>A0A0L6VGG9</accession>
<comment type="caution">
    <text evidence="2">The sequence shown here is derived from an EMBL/GenBank/DDBJ whole genome shotgun (WGS) entry which is preliminary data.</text>
</comment>